<accession>A0ABD3Q9X2</accession>
<dbReference type="InterPro" id="IPR003029">
    <property type="entry name" value="S1_domain"/>
</dbReference>
<dbReference type="EMBL" id="JABMIG020000063">
    <property type="protein sequence ID" value="KAL3796416.1"/>
    <property type="molecule type" value="Genomic_DNA"/>
</dbReference>
<feature type="region of interest" description="Disordered" evidence="4">
    <location>
        <begin position="282"/>
        <end position="304"/>
    </location>
</feature>
<dbReference type="InterPro" id="IPR050437">
    <property type="entry name" value="Ribos_protein_bS1-like"/>
</dbReference>
<sequence>MLPLSIILPIMIVLLHTTYSFVAFHHRQRPHSYSPVRAQRSIAYASAETDGNCPDDSPVEPKACYYKRIDGAWKPRKQLQKLFIGERLFATRLPECDLIDGVTGPKAFLECGVGRVTDERGQKWKIVNGMLRIGKKTGKKNRMKETVVRKRLAKMPSDSLFEVYVSRINLEHASFEVCLNRKDALEVGNRTRPVSASSLRPGQQLFGYVKDVTPYGVFVDVGANRKGLLHITKVAQYNNQFIDKEKGLEKVGLKRGTPINVVVLKNEKKRLEFGYPPLEVESDEKEGSVVSNSNIEASSGNDRLSEQDEELAWAAYYGNSTDQYDVSEEEEAMWAAYASNKPSVEEKDEKDDYDEDRDIEDALGIGYY</sequence>
<feature type="region of interest" description="Disordered" evidence="4">
    <location>
        <begin position="336"/>
        <end position="368"/>
    </location>
</feature>
<gene>
    <name evidence="6" type="ORF">HJC23_004213</name>
</gene>
<organism evidence="6 7">
    <name type="scientific">Cyclotella cryptica</name>
    <dbReference type="NCBI Taxonomy" id="29204"/>
    <lineage>
        <taxon>Eukaryota</taxon>
        <taxon>Sar</taxon>
        <taxon>Stramenopiles</taxon>
        <taxon>Ochrophyta</taxon>
        <taxon>Bacillariophyta</taxon>
        <taxon>Coscinodiscophyceae</taxon>
        <taxon>Thalassiosirophycidae</taxon>
        <taxon>Stephanodiscales</taxon>
        <taxon>Stephanodiscaceae</taxon>
        <taxon>Cyclotella</taxon>
    </lineage>
</organism>
<dbReference type="Gene3D" id="2.40.50.140">
    <property type="entry name" value="Nucleic acid-binding proteins"/>
    <property type="match status" value="1"/>
</dbReference>
<dbReference type="Pfam" id="PF00575">
    <property type="entry name" value="S1"/>
    <property type="match status" value="1"/>
</dbReference>
<dbReference type="PROSITE" id="PS50126">
    <property type="entry name" value="S1"/>
    <property type="match status" value="1"/>
</dbReference>
<reference evidence="6 7" key="1">
    <citation type="journal article" date="2020" name="G3 (Bethesda)">
        <title>Improved Reference Genome for Cyclotella cryptica CCMP332, a Model for Cell Wall Morphogenesis, Salinity Adaptation, and Lipid Production in Diatoms (Bacillariophyta).</title>
        <authorList>
            <person name="Roberts W.R."/>
            <person name="Downey K.M."/>
            <person name="Ruck E.C."/>
            <person name="Traller J.C."/>
            <person name="Alverson A.J."/>
        </authorList>
    </citation>
    <scope>NUCLEOTIDE SEQUENCE [LARGE SCALE GENOMIC DNA]</scope>
    <source>
        <strain evidence="6 7">CCMP332</strain>
    </source>
</reference>
<evidence type="ECO:0000313" key="6">
    <source>
        <dbReference type="EMBL" id="KAL3796416.1"/>
    </source>
</evidence>
<feature type="compositionally biased region" description="Acidic residues" evidence="4">
    <location>
        <begin position="346"/>
        <end position="361"/>
    </location>
</feature>
<keyword evidence="3" id="KW-0687">Ribonucleoprotein</keyword>
<dbReference type="PANTHER" id="PTHR10724:SF7">
    <property type="entry name" value="SMALL RIBOSOMAL SUBUNIT PROTEIN BS1C"/>
    <property type="match status" value="1"/>
</dbReference>
<evidence type="ECO:0000256" key="1">
    <source>
        <dbReference type="ARBA" id="ARBA00006767"/>
    </source>
</evidence>
<dbReference type="PANTHER" id="PTHR10724">
    <property type="entry name" value="30S RIBOSOMAL PROTEIN S1"/>
    <property type="match status" value="1"/>
</dbReference>
<evidence type="ECO:0000259" key="5">
    <source>
        <dbReference type="PROSITE" id="PS50126"/>
    </source>
</evidence>
<feature type="domain" description="S1 motif" evidence="5">
    <location>
        <begin position="202"/>
        <end position="276"/>
    </location>
</feature>
<keyword evidence="7" id="KW-1185">Reference proteome</keyword>
<dbReference type="Proteomes" id="UP001516023">
    <property type="component" value="Unassembled WGS sequence"/>
</dbReference>
<evidence type="ECO:0000313" key="7">
    <source>
        <dbReference type="Proteomes" id="UP001516023"/>
    </source>
</evidence>
<comment type="caution">
    <text evidence="6">The sequence shown here is derived from an EMBL/GenBank/DDBJ whole genome shotgun (WGS) entry which is preliminary data.</text>
</comment>
<evidence type="ECO:0000256" key="4">
    <source>
        <dbReference type="SAM" id="MobiDB-lite"/>
    </source>
</evidence>
<keyword evidence="2" id="KW-0689">Ribosomal protein</keyword>
<name>A0ABD3Q9X2_9STRA</name>
<dbReference type="SUPFAM" id="SSF50249">
    <property type="entry name" value="Nucleic acid-binding proteins"/>
    <property type="match status" value="1"/>
</dbReference>
<protein>
    <recommendedName>
        <fullName evidence="5">S1 motif domain-containing protein</fullName>
    </recommendedName>
</protein>
<evidence type="ECO:0000256" key="2">
    <source>
        <dbReference type="ARBA" id="ARBA00022980"/>
    </source>
</evidence>
<dbReference type="GO" id="GO:0005840">
    <property type="term" value="C:ribosome"/>
    <property type="evidence" value="ECO:0007669"/>
    <property type="project" value="UniProtKB-KW"/>
</dbReference>
<evidence type="ECO:0000256" key="3">
    <source>
        <dbReference type="ARBA" id="ARBA00023274"/>
    </source>
</evidence>
<proteinExistence type="inferred from homology"/>
<dbReference type="AlphaFoldDB" id="A0ABD3Q9X2"/>
<comment type="similarity">
    <text evidence="1">Belongs to the bacterial ribosomal protein bS1 family.</text>
</comment>
<dbReference type="InterPro" id="IPR012340">
    <property type="entry name" value="NA-bd_OB-fold"/>
</dbReference>
<dbReference type="GO" id="GO:1990904">
    <property type="term" value="C:ribonucleoprotein complex"/>
    <property type="evidence" value="ECO:0007669"/>
    <property type="project" value="UniProtKB-KW"/>
</dbReference>
<dbReference type="SMART" id="SM00316">
    <property type="entry name" value="S1"/>
    <property type="match status" value="1"/>
</dbReference>
<feature type="compositionally biased region" description="Polar residues" evidence="4">
    <location>
        <begin position="289"/>
        <end position="302"/>
    </location>
</feature>